<dbReference type="AlphaFoldDB" id="A0A848ISV1"/>
<organism evidence="3 4">
    <name type="scientific">Paraburkholderia polaris</name>
    <dbReference type="NCBI Taxonomy" id="2728848"/>
    <lineage>
        <taxon>Bacteria</taxon>
        <taxon>Pseudomonadati</taxon>
        <taxon>Pseudomonadota</taxon>
        <taxon>Betaproteobacteria</taxon>
        <taxon>Burkholderiales</taxon>
        <taxon>Burkholderiaceae</taxon>
        <taxon>Paraburkholderia</taxon>
    </lineage>
</organism>
<evidence type="ECO:0008006" key="5">
    <source>
        <dbReference type="Google" id="ProtNLM"/>
    </source>
</evidence>
<evidence type="ECO:0000313" key="3">
    <source>
        <dbReference type="EMBL" id="NMM04290.1"/>
    </source>
</evidence>
<dbReference type="EMBL" id="JABBGJ010000080">
    <property type="protein sequence ID" value="NMM04290.1"/>
    <property type="molecule type" value="Genomic_DNA"/>
</dbReference>
<dbReference type="Proteomes" id="UP000544134">
    <property type="component" value="Unassembled WGS sequence"/>
</dbReference>
<accession>A0A848ISV1</accession>
<evidence type="ECO:0000313" key="4">
    <source>
        <dbReference type="Proteomes" id="UP000544134"/>
    </source>
</evidence>
<protein>
    <recommendedName>
        <fullName evidence="5">Amino acid ABC transporter permease</fullName>
    </recommendedName>
</protein>
<keyword evidence="4" id="KW-1185">Reference proteome</keyword>
<reference evidence="3 4" key="1">
    <citation type="submission" date="2020-04" db="EMBL/GenBank/DDBJ databases">
        <title>Paraburkholderia sp. RP-4-7 isolated from soil.</title>
        <authorList>
            <person name="Dahal R.H."/>
        </authorList>
    </citation>
    <scope>NUCLEOTIDE SEQUENCE [LARGE SCALE GENOMIC DNA]</scope>
    <source>
        <strain evidence="3 4">RP-4-7</strain>
    </source>
</reference>
<proteinExistence type="predicted"/>
<evidence type="ECO:0000256" key="1">
    <source>
        <dbReference type="SAM" id="MobiDB-lite"/>
    </source>
</evidence>
<sequence>MKHITLLALFLILSGTAIAQKPEKPKAASTPKDQAYLGQNPATITDSPDYHRTKKFKGFHKKAPAASGVSAASGAQ</sequence>
<feature type="chain" id="PRO_5032785957" description="Amino acid ABC transporter permease" evidence="2">
    <location>
        <begin position="20"/>
        <end position="76"/>
    </location>
</feature>
<keyword evidence="2" id="KW-0732">Signal</keyword>
<gene>
    <name evidence="3" type="ORF">HHL24_41380</name>
</gene>
<feature type="signal peptide" evidence="2">
    <location>
        <begin position="1"/>
        <end position="19"/>
    </location>
</feature>
<dbReference type="RefSeq" id="WP_169491048.1">
    <property type="nucleotide sequence ID" value="NZ_JABBGJ010000080.1"/>
</dbReference>
<evidence type="ECO:0000256" key="2">
    <source>
        <dbReference type="SAM" id="SignalP"/>
    </source>
</evidence>
<name>A0A848ISV1_9BURK</name>
<comment type="caution">
    <text evidence="3">The sequence shown here is derived from an EMBL/GenBank/DDBJ whole genome shotgun (WGS) entry which is preliminary data.</text>
</comment>
<feature type="region of interest" description="Disordered" evidence="1">
    <location>
        <begin position="21"/>
        <end position="51"/>
    </location>
</feature>